<dbReference type="Proteomes" id="UP000325690">
    <property type="component" value="Unassembled WGS sequence"/>
</dbReference>
<dbReference type="NCBIfam" id="TIGR03557">
    <property type="entry name" value="F420_G6P_family"/>
    <property type="match status" value="1"/>
</dbReference>
<evidence type="ECO:0000259" key="2">
    <source>
        <dbReference type="Pfam" id="PF00296"/>
    </source>
</evidence>
<dbReference type="InterPro" id="IPR019945">
    <property type="entry name" value="F420_G6P_DH-rel"/>
</dbReference>
<reference evidence="3 4" key="1">
    <citation type="submission" date="2012-10" db="EMBL/GenBank/DDBJ databases">
        <title>The draft sequence of the Mycobacterium pheli genome.</title>
        <authorList>
            <person name="Pettersson B.M.F."/>
            <person name="Das S."/>
            <person name="Dasgupta S."/>
            <person name="Bhattacharya A."/>
            <person name="Kirsebom L.A."/>
        </authorList>
    </citation>
    <scope>NUCLEOTIDE SEQUENCE [LARGE SCALE GENOMIC DNA]</scope>
    <source>
        <strain evidence="3 4">CCUG 21000</strain>
    </source>
</reference>
<keyword evidence="1" id="KW-0560">Oxidoreductase</keyword>
<feature type="domain" description="Luciferase-like" evidence="2">
    <location>
        <begin position="37"/>
        <end position="330"/>
    </location>
</feature>
<dbReference type="EMBL" id="ANBP01000003">
    <property type="protein sequence ID" value="KAB7759051.1"/>
    <property type="molecule type" value="Genomic_DNA"/>
</dbReference>
<dbReference type="CDD" id="cd01097">
    <property type="entry name" value="Tetrahydromethanopterin_reductase"/>
    <property type="match status" value="1"/>
</dbReference>
<dbReference type="GO" id="GO:0016705">
    <property type="term" value="F:oxidoreductase activity, acting on paired donors, with incorporation or reduction of molecular oxygen"/>
    <property type="evidence" value="ECO:0007669"/>
    <property type="project" value="InterPro"/>
</dbReference>
<accession>A0A5N5VAW7</accession>
<evidence type="ECO:0000313" key="3">
    <source>
        <dbReference type="EMBL" id="KAB7759051.1"/>
    </source>
</evidence>
<protein>
    <submittedName>
        <fullName evidence="3">N5,N10-methylene tetrahydromethanopterin reductase</fullName>
    </submittedName>
</protein>
<dbReference type="InterPro" id="IPR036661">
    <property type="entry name" value="Luciferase-like_sf"/>
</dbReference>
<dbReference type="InterPro" id="IPR050564">
    <property type="entry name" value="F420-G6PD/mer"/>
</dbReference>
<name>A0A5N5VAW7_MYCPH</name>
<keyword evidence="4" id="KW-1185">Reference proteome</keyword>
<dbReference type="AlphaFoldDB" id="A0A5N5VAW7"/>
<sequence>MATILSRTPRIDNVGASRRFLTVFPQAARGYPAPMTRFGYTLMTEQSGPKELVRYAVSAEQVGFDFEVSSDHYFPWLSAQGHAPYAWSVLGAVAHATERVELFTYMTCPTMRYHPAVVAQKAATLQILADGRFTLGLGSGENLNEHVVGKRWPTVARRQEMLREAIQIIRELFTGELVDWKGEHFEVDSARLWDVPQTPVAIATAVSGERSVETFAPLSDHLIAVEPDKGLVDAWHEARRATGLPGHARVIGQIPICWDPDRDAAVHRAHDQFRWFSGGWAVNSDLPTTAGFDGATQYVRPEDVAESIPCGPDLDAIVDAVSAYWEAGFTDIALIQIGDESQEQFLTEAAAPLLDRLREAAN</sequence>
<evidence type="ECO:0000313" key="4">
    <source>
        <dbReference type="Proteomes" id="UP000325690"/>
    </source>
</evidence>
<proteinExistence type="predicted"/>
<dbReference type="PANTHER" id="PTHR43244">
    <property type="match status" value="1"/>
</dbReference>
<dbReference type="Pfam" id="PF00296">
    <property type="entry name" value="Bac_luciferase"/>
    <property type="match status" value="1"/>
</dbReference>
<organism evidence="3 4">
    <name type="scientific">Mycolicibacterium phlei DSM 43239 = CCUG 21000</name>
    <dbReference type="NCBI Taxonomy" id="1226750"/>
    <lineage>
        <taxon>Bacteria</taxon>
        <taxon>Bacillati</taxon>
        <taxon>Actinomycetota</taxon>
        <taxon>Actinomycetes</taxon>
        <taxon>Mycobacteriales</taxon>
        <taxon>Mycobacteriaceae</taxon>
        <taxon>Mycolicibacterium</taxon>
    </lineage>
</organism>
<gene>
    <name evidence="3" type="ORF">MPHL21000_04405</name>
</gene>
<dbReference type="InterPro" id="IPR011251">
    <property type="entry name" value="Luciferase-like_dom"/>
</dbReference>
<dbReference type="PANTHER" id="PTHR43244:SF1">
    <property type="entry name" value="5,10-METHYLENETETRAHYDROMETHANOPTERIN REDUCTASE"/>
    <property type="match status" value="1"/>
</dbReference>
<dbReference type="Gene3D" id="3.20.20.30">
    <property type="entry name" value="Luciferase-like domain"/>
    <property type="match status" value="1"/>
</dbReference>
<dbReference type="SUPFAM" id="SSF51679">
    <property type="entry name" value="Bacterial luciferase-like"/>
    <property type="match status" value="1"/>
</dbReference>
<comment type="caution">
    <text evidence="3">The sequence shown here is derived from an EMBL/GenBank/DDBJ whole genome shotgun (WGS) entry which is preliminary data.</text>
</comment>
<evidence type="ECO:0000256" key="1">
    <source>
        <dbReference type="ARBA" id="ARBA00023002"/>
    </source>
</evidence>